<gene>
    <name evidence="1" type="ORF">NLG97_g267</name>
</gene>
<evidence type="ECO:0000313" key="2">
    <source>
        <dbReference type="Proteomes" id="UP001148737"/>
    </source>
</evidence>
<name>A0ACC1R702_9HYPO</name>
<reference evidence="1" key="1">
    <citation type="submission" date="2022-07" db="EMBL/GenBank/DDBJ databases">
        <title>Genome Sequence of Lecanicillium saksenae.</title>
        <authorList>
            <person name="Buettner E."/>
        </authorList>
    </citation>
    <scope>NUCLEOTIDE SEQUENCE</scope>
    <source>
        <strain evidence="1">VT-O1</strain>
    </source>
</reference>
<comment type="caution">
    <text evidence="1">The sequence shown here is derived from an EMBL/GenBank/DDBJ whole genome shotgun (WGS) entry which is preliminary data.</text>
</comment>
<protein>
    <submittedName>
        <fullName evidence="1">Uncharacterized protein</fullName>
    </submittedName>
</protein>
<evidence type="ECO:0000313" key="1">
    <source>
        <dbReference type="EMBL" id="KAJ3499517.1"/>
    </source>
</evidence>
<dbReference type="Proteomes" id="UP001148737">
    <property type="component" value="Unassembled WGS sequence"/>
</dbReference>
<organism evidence="1 2">
    <name type="scientific">Lecanicillium saksenae</name>
    <dbReference type="NCBI Taxonomy" id="468837"/>
    <lineage>
        <taxon>Eukaryota</taxon>
        <taxon>Fungi</taxon>
        <taxon>Dikarya</taxon>
        <taxon>Ascomycota</taxon>
        <taxon>Pezizomycotina</taxon>
        <taxon>Sordariomycetes</taxon>
        <taxon>Hypocreomycetidae</taxon>
        <taxon>Hypocreales</taxon>
        <taxon>Cordycipitaceae</taxon>
        <taxon>Lecanicillium</taxon>
    </lineage>
</organism>
<dbReference type="EMBL" id="JANAKD010000008">
    <property type="protein sequence ID" value="KAJ3499517.1"/>
    <property type="molecule type" value="Genomic_DNA"/>
</dbReference>
<keyword evidence="2" id="KW-1185">Reference proteome</keyword>
<accession>A0ACC1R702</accession>
<sequence length="505" mass="56255">MVPGPEGTPDRPIRRRFVADGRVRSGCLTCKARKKKCDGDMSSSDGRCKSCIRLGLICENAPLRRVAPRPSRRKSHSVDAQLASPGSDSPSPAGSVQRQDDATLGPDVLVQGAGIWVNRKPSPPSVPGSSEGMQRILLRYFLDHVAPLCSIVEQDGGNFCSVLLPMAFVDKSLLHALFAYASAHCNDTESSQAIKMTPETHLEFENQVARGVAESIANQTVTETTLACALVISTAEVVRGETSRWQVHLEGAGHLVHHIGAEKLLETSDGTFLLRNFAYHDIMAALSTSRRTLVDGVYWTRDIEGKVTSADSFMGLTHHILKHLPEMCSFIADTQELDLSSCTDRRSRATLHADDTAQIIRSQDLHLDVDSSNNYIKALINHAEAFRFATLFLLYRHILRFCDGAGVYKLRMADCVRQIFRYVPQIPPNLFCELGLLYPLFVAGIGSIDNEESMKYVQERLRSIEAWTKFKHVARVRELLQVLWDTGRTDWEDTLKAWNWHISLA</sequence>
<proteinExistence type="predicted"/>